<dbReference type="GO" id="GO:0008236">
    <property type="term" value="F:serine-type peptidase activity"/>
    <property type="evidence" value="ECO:0007669"/>
    <property type="project" value="InterPro"/>
</dbReference>
<evidence type="ECO:0000256" key="2">
    <source>
        <dbReference type="SAM" id="Coils"/>
    </source>
</evidence>
<accession>A0A366HJQ5</accession>
<gene>
    <name evidence="5" type="ORF">DES53_106304</name>
</gene>
<dbReference type="GO" id="GO:0006508">
    <property type="term" value="P:proteolysis"/>
    <property type="evidence" value="ECO:0007669"/>
    <property type="project" value="InterPro"/>
</dbReference>
<dbReference type="InterPro" id="IPR050955">
    <property type="entry name" value="Plant_Biomass_Hydrol_Est"/>
</dbReference>
<dbReference type="InterPro" id="IPR001375">
    <property type="entry name" value="Peptidase_S9_cat"/>
</dbReference>
<keyword evidence="1 3" id="KW-0732">Signal</keyword>
<sequence length="682" mass="75567">MIKFKSASLLPAAAALLAPFAIALADGPKDNLPQNVRPIPPPGAEIPATDRDALTKGAAELKQLIEEAKKAQAKNPRLADLLPDVEIFHKSVDWALRYNYFNKPADKKPVDTKAAYEQIAEGKKRAEALKKGETPWLTQKGLVVRAYRSKIDGSVQPYGMVIPESYSGAPSRLDFWCHGRGETLSEMSFLDQRMHQTGQINPPNTLVLHLYGRYCCANKLAGEVDLFEALAHAKKFYSIDDDRLVVRGFSMGGAAVWQFATHYAGLFCAASPGAGFAETPEFLGSFQNEDVRNAPEWQKTLWHMYNATDFALNLANLPTIAYSGEIDKQKQAADVMDRELKKEGLELEHIIGPQTAHKLHPDSLVEIEKRLAAITARGRDRAPREVHFTTWTLAYNELKWVTIDGMGEHWKRARVDASVNGPSSLEVKTQNVTALSLNFDAGHAPLNLFQPVSVTIDGAKITAGKPKTDLSWSSSFAKRDGQWTLVDDKAPAAAGLVKRHGLQGPIDDAFLDAFVFVTPTGAPLNEATGKWVTSELEHATREWQKQFRGDAPQKKDTEIKDEDIANKNLALWGDPSSNAILKKIADKLPVKWTAEGIEVGGKKFASGEHVPILIYPNPLNPKRYVVINSSFTYREYDYLNNARQVPKLPDWAIVDLRTPPDAMNPGNVVAADFFDEQWQVKK</sequence>
<feature type="chain" id="PRO_5016901029" evidence="3">
    <location>
        <begin position="26"/>
        <end position="682"/>
    </location>
</feature>
<protein>
    <submittedName>
        <fullName evidence="5">Prolyl oligopeptidase family protein</fullName>
    </submittedName>
</protein>
<dbReference type="SUPFAM" id="SSF53474">
    <property type="entry name" value="alpha/beta-Hydrolases"/>
    <property type="match status" value="1"/>
</dbReference>
<dbReference type="AlphaFoldDB" id="A0A366HJQ5"/>
<evidence type="ECO:0000256" key="3">
    <source>
        <dbReference type="SAM" id="SignalP"/>
    </source>
</evidence>
<dbReference type="Proteomes" id="UP000253426">
    <property type="component" value="Unassembled WGS sequence"/>
</dbReference>
<feature type="coiled-coil region" evidence="2">
    <location>
        <begin position="51"/>
        <end position="81"/>
    </location>
</feature>
<dbReference type="RefSeq" id="WP_113959712.1">
    <property type="nucleotide sequence ID" value="NZ_QNRR01000006.1"/>
</dbReference>
<evidence type="ECO:0000313" key="6">
    <source>
        <dbReference type="Proteomes" id="UP000253426"/>
    </source>
</evidence>
<dbReference type="InterPro" id="IPR029058">
    <property type="entry name" value="AB_hydrolase_fold"/>
</dbReference>
<comment type="caution">
    <text evidence="5">The sequence shown here is derived from an EMBL/GenBank/DDBJ whole genome shotgun (WGS) entry which is preliminary data.</text>
</comment>
<evidence type="ECO:0000313" key="5">
    <source>
        <dbReference type="EMBL" id="RBP42595.1"/>
    </source>
</evidence>
<organism evidence="5 6">
    <name type="scientific">Roseimicrobium gellanilyticum</name>
    <dbReference type="NCBI Taxonomy" id="748857"/>
    <lineage>
        <taxon>Bacteria</taxon>
        <taxon>Pseudomonadati</taxon>
        <taxon>Verrucomicrobiota</taxon>
        <taxon>Verrucomicrobiia</taxon>
        <taxon>Verrucomicrobiales</taxon>
        <taxon>Verrucomicrobiaceae</taxon>
        <taxon>Roseimicrobium</taxon>
    </lineage>
</organism>
<dbReference type="Gene3D" id="3.40.50.1820">
    <property type="entry name" value="alpha/beta hydrolase"/>
    <property type="match status" value="1"/>
</dbReference>
<evidence type="ECO:0000256" key="1">
    <source>
        <dbReference type="ARBA" id="ARBA00022729"/>
    </source>
</evidence>
<keyword evidence="6" id="KW-1185">Reference proteome</keyword>
<feature type="domain" description="Peptidase S9 prolyl oligopeptidase catalytic" evidence="4">
    <location>
        <begin position="225"/>
        <end position="360"/>
    </location>
</feature>
<evidence type="ECO:0000259" key="4">
    <source>
        <dbReference type="Pfam" id="PF00326"/>
    </source>
</evidence>
<keyword evidence="2" id="KW-0175">Coiled coil</keyword>
<name>A0A366HJQ5_9BACT</name>
<dbReference type="PANTHER" id="PTHR43037">
    <property type="entry name" value="UNNAMED PRODUCT-RELATED"/>
    <property type="match status" value="1"/>
</dbReference>
<dbReference type="Pfam" id="PF00326">
    <property type="entry name" value="Peptidase_S9"/>
    <property type="match status" value="1"/>
</dbReference>
<dbReference type="OrthoDB" id="9764953at2"/>
<feature type="signal peptide" evidence="3">
    <location>
        <begin position="1"/>
        <end position="25"/>
    </location>
</feature>
<reference evidence="5 6" key="1">
    <citation type="submission" date="2018-06" db="EMBL/GenBank/DDBJ databases">
        <title>Genomic Encyclopedia of Type Strains, Phase IV (KMG-IV): sequencing the most valuable type-strain genomes for metagenomic binning, comparative biology and taxonomic classification.</title>
        <authorList>
            <person name="Goeker M."/>
        </authorList>
    </citation>
    <scope>NUCLEOTIDE SEQUENCE [LARGE SCALE GENOMIC DNA]</scope>
    <source>
        <strain evidence="5 6">DSM 25532</strain>
    </source>
</reference>
<dbReference type="EMBL" id="QNRR01000006">
    <property type="protein sequence ID" value="RBP42595.1"/>
    <property type="molecule type" value="Genomic_DNA"/>
</dbReference>
<proteinExistence type="predicted"/>
<dbReference type="PANTHER" id="PTHR43037:SF1">
    <property type="entry name" value="BLL1128 PROTEIN"/>
    <property type="match status" value="1"/>
</dbReference>